<sequence>MDILIWVGVIVSAAGLGGLVWTIVRVASARRRNLPDAELRAELQKALPLNLGALFLSVIGLMLVVVGIFLG</sequence>
<proteinExistence type="predicted"/>
<evidence type="ECO:0000313" key="3">
    <source>
        <dbReference type="Proteomes" id="UP000243106"/>
    </source>
</evidence>
<organism evidence="2 3">
    <name type="scientific">Roseivivax halotolerans</name>
    <dbReference type="NCBI Taxonomy" id="93684"/>
    <lineage>
        <taxon>Bacteria</taxon>
        <taxon>Pseudomonadati</taxon>
        <taxon>Pseudomonadota</taxon>
        <taxon>Alphaproteobacteria</taxon>
        <taxon>Rhodobacterales</taxon>
        <taxon>Roseobacteraceae</taxon>
        <taxon>Roseivivax</taxon>
    </lineage>
</organism>
<reference evidence="3" key="1">
    <citation type="submission" date="2016-10" db="EMBL/GenBank/DDBJ databases">
        <authorList>
            <person name="Varghese N."/>
            <person name="Submissions S."/>
        </authorList>
    </citation>
    <scope>NUCLEOTIDE SEQUENCE [LARGE SCALE GENOMIC DNA]</scope>
    <source>
        <strain evidence="3">JCM 10271</strain>
    </source>
</reference>
<gene>
    <name evidence="2" type="ORF">SAMN05421853_102361</name>
</gene>
<keyword evidence="1" id="KW-1133">Transmembrane helix</keyword>
<evidence type="ECO:0000256" key="1">
    <source>
        <dbReference type="SAM" id="Phobius"/>
    </source>
</evidence>
<feature type="transmembrane region" description="Helical" evidence="1">
    <location>
        <begin position="6"/>
        <end position="28"/>
    </location>
</feature>
<feature type="transmembrane region" description="Helical" evidence="1">
    <location>
        <begin position="49"/>
        <end position="70"/>
    </location>
</feature>
<dbReference type="RefSeq" id="WP_093009620.1">
    <property type="nucleotide sequence ID" value="NZ_FOXV01000002.1"/>
</dbReference>
<protein>
    <submittedName>
        <fullName evidence="2">Uncharacterized protein</fullName>
    </submittedName>
</protein>
<evidence type="ECO:0000313" key="2">
    <source>
        <dbReference type="EMBL" id="SFQ19272.1"/>
    </source>
</evidence>
<dbReference type="EMBL" id="FOXV01000002">
    <property type="protein sequence ID" value="SFQ19272.1"/>
    <property type="molecule type" value="Genomic_DNA"/>
</dbReference>
<dbReference type="AlphaFoldDB" id="A0A1I5WHK1"/>
<keyword evidence="1" id="KW-0812">Transmembrane</keyword>
<keyword evidence="3" id="KW-1185">Reference proteome</keyword>
<keyword evidence="1" id="KW-0472">Membrane</keyword>
<accession>A0A1I5WHK1</accession>
<dbReference type="Proteomes" id="UP000243106">
    <property type="component" value="Unassembled WGS sequence"/>
</dbReference>
<name>A0A1I5WHK1_9RHOB</name>
<dbReference type="STRING" id="93684.SAMN05421853_102361"/>